<organism evidence="1 2">
    <name type="scientific">Pseudomonas fluorescens</name>
    <dbReference type="NCBI Taxonomy" id="294"/>
    <lineage>
        <taxon>Bacteria</taxon>
        <taxon>Pseudomonadati</taxon>
        <taxon>Pseudomonadota</taxon>
        <taxon>Gammaproteobacteria</taxon>
        <taxon>Pseudomonadales</taxon>
        <taxon>Pseudomonadaceae</taxon>
        <taxon>Pseudomonas</taxon>
    </lineage>
</organism>
<name>A0A5E6Y2B1_PSEFL</name>
<accession>A0A5E6Y2B1</accession>
<dbReference type="EMBL" id="CABVHK010000043">
    <property type="protein sequence ID" value="VVN47982.1"/>
    <property type="molecule type" value="Genomic_DNA"/>
</dbReference>
<proteinExistence type="predicted"/>
<dbReference type="AlphaFoldDB" id="A0A5E6Y2B1"/>
<reference evidence="1 2" key="1">
    <citation type="submission" date="2019-09" db="EMBL/GenBank/DDBJ databases">
        <authorList>
            <person name="Chandra G."/>
            <person name="Truman W A."/>
        </authorList>
    </citation>
    <scope>NUCLEOTIDE SEQUENCE [LARGE SCALE GENOMIC DNA]</scope>
    <source>
        <strain evidence="1">PS662</strain>
    </source>
</reference>
<protein>
    <submittedName>
        <fullName evidence="1">Uncharacterized protein</fullName>
    </submittedName>
</protein>
<dbReference type="Proteomes" id="UP000326953">
    <property type="component" value="Unassembled WGS sequence"/>
</dbReference>
<gene>
    <name evidence="1" type="ORF">PS662_06067</name>
</gene>
<evidence type="ECO:0000313" key="1">
    <source>
        <dbReference type="EMBL" id="VVN47982.1"/>
    </source>
</evidence>
<evidence type="ECO:0000313" key="2">
    <source>
        <dbReference type="Proteomes" id="UP000326953"/>
    </source>
</evidence>
<sequence>MVAPISTLMLQYNKLTSSGSGGTTICTTDCAFSGATDNVWPPQSPMRTTSSPRCKRCCSFAVKPASSLRLRTICSGSNALSSSIASAGHCASGTA</sequence>